<evidence type="ECO:0000256" key="2">
    <source>
        <dbReference type="SAM" id="Phobius"/>
    </source>
</evidence>
<dbReference type="PANTHER" id="PTHR43520">
    <property type="entry name" value="ATP7, ISOFORM B"/>
    <property type="match status" value="1"/>
</dbReference>
<feature type="signal peptide" evidence="3">
    <location>
        <begin position="1"/>
        <end position="19"/>
    </location>
</feature>
<dbReference type="EMBL" id="CASHTH010004334">
    <property type="protein sequence ID" value="CAI8056167.1"/>
    <property type="molecule type" value="Genomic_DNA"/>
</dbReference>
<dbReference type="GO" id="GO:0043682">
    <property type="term" value="F:P-type divalent copper transporter activity"/>
    <property type="evidence" value="ECO:0007669"/>
    <property type="project" value="TreeGrafter"/>
</dbReference>
<feature type="chain" id="PRO_5041310620" evidence="3">
    <location>
        <begin position="20"/>
        <end position="74"/>
    </location>
</feature>
<dbReference type="PANTHER" id="PTHR43520:SF8">
    <property type="entry name" value="P-TYPE CU(+) TRANSPORTER"/>
    <property type="match status" value="1"/>
</dbReference>
<evidence type="ECO:0000256" key="1">
    <source>
        <dbReference type="ARBA" id="ARBA00022967"/>
    </source>
</evidence>
<keyword evidence="3" id="KW-0732">Signal</keyword>
<sequence length="74" mass="7744">MHLFWAFIYNALLIPVAAGALYPVFAALGGVPGGLTFFFGDAGFLNPILAALAMAFSSVSVVSNSLRLRAARLV</sequence>
<dbReference type="GO" id="GO:0016020">
    <property type="term" value="C:membrane"/>
    <property type="evidence" value="ECO:0007669"/>
    <property type="project" value="TreeGrafter"/>
</dbReference>
<dbReference type="AlphaFoldDB" id="A0AA35U010"/>
<dbReference type="GO" id="GO:0055070">
    <property type="term" value="P:copper ion homeostasis"/>
    <property type="evidence" value="ECO:0007669"/>
    <property type="project" value="TreeGrafter"/>
</dbReference>
<comment type="caution">
    <text evidence="4">The sequence shown here is derived from an EMBL/GenBank/DDBJ whole genome shotgun (WGS) entry which is preliminary data.</text>
</comment>
<dbReference type="Proteomes" id="UP001174909">
    <property type="component" value="Unassembled WGS sequence"/>
</dbReference>
<name>A0AA35U010_GEOBA</name>
<keyword evidence="5" id="KW-1185">Reference proteome</keyword>
<reference evidence="4" key="1">
    <citation type="submission" date="2023-03" db="EMBL/GenBank/DDBJ databases">
        <authorList>
            <person name="Steffen K."/>
            <person name="Cardenas P."/>
        </authorList>
    </citation>
    <scope>NUCLEOTIDE SEQUENCE</scope>
</reference>
<feature type="transmembrane region" description="Helical" evidence="2">
    <location>
        <begin position="42"/>
        <end position="62"/>
    </location>
</feature>
<evidence type="ECO:0000313" key="5">
    <source>
        <dbReference type="Proteomes" id="UP001174909"/>
    </source>
</evidence>
<keyword evidence="1" id="KW-1278">Translocase</keyword>
<evidence type="ECO:0000313" key="4">
    <source>
        <dbReference type="EMBL" id="CAI8056167.1"/>
    </source>
</evidence>
<dbReference type="GO" id="GO:0005507">
    <property type="term" value="F:copper ion binding"/>
    <property type="evidence" value="ECO:0007669"/>
    <property type="project" value="TreeGrafter"/>
</dbReference>
<accession>A0AA35U010</accession>
<proteinExistence type="predicted"/>
<evidence type="ECO:0000256" key="3">
    <source>
        <dbReference type="SAM" id="SignalP"/>
    </source>
</evidence>
<keyword evidence="2" id="KW-0812">Transmembrane</keyword>
<keyword evidence="2" id="KW-1133">Transmembrane helix</keyword>
<organism evidence="4 5">
    <name type="scientific">Geodia barretti</name>
    <name type="common">Barrett's horny sponge</name>
    <dbReference type="NCBI Taxonomy" id="519541"/>
    <lineage>
        <taxon>Eukaryota</taxon>
        <taxon>Metazoa</taxon>
        <taxon>Porifera</taxon>
        <taxon>Demospongiae</taxon>
        <taxon>Heteroscleromorpha</taxon>
        <taxon>Tetractinellida</taxon>
        <taxon>Astrophorina</taxon>
        <taxon>Geodiidae</taxon>
        <taxon>Geodia</taxon>
    </lineage>
</organism>
<protein>
    <submittedName>
        <fullName evidence="4">Probable copper-transporting ATPase PacS</fullName>
    </submittedName>
</protein>
<keyword evidence="2" id="KW-0472">Membrane</keyword>
<gene>
    <name evidence="4" type="ORF">GBAR_LOCUS30607</name>
</gene>